<reference evidence="2 3" key="1">
    <citation type="journal article" date="2018" name="Mol. Biol. Evol.">
        <title>Broad Genomic Sampling Reveals a Smut Pathogenic Ancestry of the Fungal Clade Ustilaginomycotina.</title>
        <authorList>
            <person name="Kijpornyongpan T."/>
            <person name="Mondo S.J."/>
            <person name="Barry K."/>
            <person name="Sandor L."/>
            <person name="Lee J."/>
            <person name="Lipzen A."/>
            <person name="Pangilinan J."/>
            <person name="LaButti K."/>
            <person name="Hainaut M."/>
            <person name="Henrissat B."/>
            <person name="Grigoriev I.V."/>
            <person name="Spatafora J.W."/>
            <person name="Aime M.C."/>
        </authorList>
    </citation>
    <scope>NUCLEOTIDE SEQUENCE [LARGE SCALE GENOMIC DNA]</scope>
    <source>
        <strain evidence="2 3">MCA 3882</strain>
    </source>
</reference>
<sequence length="98" mass="10657">MGAVRHSSNLPLPPKIATPKSVQGPAGGDSTRMESVVEFYKSLPKGEANAKRGGGIKGRFFDGKNASGKPIVWTIGTLLLLGYSLEYQHLKHHKNYEH</sequence>
<dbReference type="FunCoup" id="A0A316VMQ0">
    <property type="interactions" value="57"/>
</dbReference>
<protein>
    <submittedName>
        <fullName evidence="2">Uncharacterized protein</fullName>
    </submittedName>
</protein>
<dbReference type="RefSeq" id="XP_025357683.1">
    <property type="nucleotide sequence ID" value="XM_025498220.1"/>
</dbReference>
<dbReference type="InterPro" id="IPR019727">
    <property type="entry name" value="ATP_synth_F0_fsu_mt_fun"/>
</dbReference>
<name>A0A316VMQ0_9BASI</name>
<dbReference type="AlphaFoldDB" id="A0A316VMQ0"/>
<dbReference type="EMBL" id="KZ819602">
    <property type="protein sequence ID" value="PWN37381.1"/>
    <property type="molecule type" value="Genomic_DNA"/>
</dbReference>
<dbReference type="InParanoid" id="A0A316VMQ0"/>
<dbReference type="PANTHER" id="PTHR28161">
    <property type="entry name" value="ATP SYNTHASE SUBUNIT F, MITOCHONDRIAL"/>
    <property type="match status" value="1"/>
</dbReference>
<evidence type="ECO:0000256" key="1">
    <source>
        <dbReference type="SAM" id="MobiDB-lite"/>
    </source>
</evidence>
<feature type="compositionally biased region" description="Polar residues" evidence="1">
    <location>
        <begin position="1"/>
        <end position="10"/>
    </location>
</feature>
<dbReference type="OrthoDB" id="5561579at2759"/>
<evidence type="ECO:0000313" key="2">
    <source>
        <dbReference type="EMBL" id="PWN37381.1"/>
    </source>
</evidence>
<dbReference type="STRING" id="1280837.A0A316VMQ0"/>
<proteinExistence type="predicted"/>
<dbReference type="GO" id="GO:0046933">
    <property type="term" value="F:proton-transporting ATP synthase activity, rotational mechanism"/>
    <property type="evidence" value="ECO:0007669"/>
    <property type="project" value="TreeGrafter"/>
</dbReference>
<organism evidence="2 3">
    <name type="scientific">Meira miltonrushii</name>
    <dbReference type="NCBI Taxonomy" id="1280837"/>
    <lineage>
        <taxon>Eukaryota</taxon>
        <taxon>Fungi</taxon>
        <taxon>Dikarya</taxon>
        <taxon>Basidiomycota</taxon>
        <taxon>Ustilaginomycotina</taxon>
        <taxon>Exobasidiomycetes</taxon>
        <taxon>Exobasidiales</taxon>
        <taxon>Brachybasidiaceae</taxon>
        <taxon>Meira</taxon>
    </lineage>
</organism>
<evidence type="ECO:0000313" key="3">
    <source>
        <dbReference type="Proteomes" id="UP000245771"/>
    </source>
</evidence>
<accession>A0A316VMQ0</accession>
<dbReference type="Pfam" id="PF10791">
    <property type="entry name" value="F1F0-ATPsyn_F"/>
    <property type="match status" value="1"/>
</dbReference>
<feature type="region of interest" description="Disordered" evidence="1">
    <location>
        <begin position="1"/>
        <end position="30"/>
    </location>
</feature>
<keyword evidence="3" id="KW-1185">Reference proteome</keyword>
<dbReference type="Proteomes" id="UP000245771">
    <property type="component" value="Unassembled WGS sequence"/>
</dbReference>
<dbReference type="GeneID" id="37020001"/>
<gene>
    <name evidence="2" type="ORF">FA14DRAFT_159456</name>
</gene>
<dbReference type="PANTHER" id="PTHR28161:SF1">
    <property type="entry name" value="ATP SYNTHASE SUBUNIT F, MITOCHONDRIAL"/>
    <property type="match status" value="1"/>
</dbReference>